<accession>A0A4Q9DPE1</accession>
<sequence>MMEIRPYIPGDDGDLTELMADLGYPTTMDKMIQRMEVISATPHCYTFVAVKDGAVVGMIGCRDIYYYEEDGVVTQISILVTKQELQGQGIGKALVTFAEQWAREKGSNALYLTSGIKPERERAHAFYKRMGFAVTGYRFVKPLKQ</sequence>
<dbReference type="GO" id="GO:0008080">
    <property type="term" value="F:N-acetyltransferase activity"/>
    <property type="evidence" value="ECO:0007669"/>
    <property type="project" value="InterPro"/>
</dbReference>
<dbReference type="Proteomes" id="UP000293142">
    <property type="component" value="Unassembled WGS sequence"/>
</dbReference>
<keyword evidence="1 3" id="KW-0808">Transferase</keyword>
<dbReference type="EMBL" id="SIRE01000015">
    <property type="protein sequence ID" value="TBL76001.1"/>
    <property type="molecule type" value="Genomic_DNA"/>
</dbReference>
<proteinExistence type="predicted"/>
<keyword evidence="4" id="KW-1185">Reference proteome</keyword>
<dbReference type="PANTHER" id="PTHR13947:SF37">
    <property type="entry name" value="LD18367P"/>
    <property type="match status" value="1"/>
</dbReference>
<organism evidence="3 4">
    <name type="scientific">Paenibacillus thalictri</name>
    <dbReference type="NCBI Taxonomy" id="2527873"/>
    <lineage>
        <taxon>Bacteria</taxon>
        <taxon>Bacillati</taxon>
        <taxon>Bacillota</taxon>
        <taxon>Bacilli</taxon>
        <taxon>Bacillales</taxon>
        <taxon>Paenibacillaceae</taxon>
        <taxon>Paenibacillus</taxon>
    </lineage>
</organism>
<comment type="caution">
    <text evidence="3">The sequence shown here is derived from an EMBL/GenBank/DDBJ whole genome shotgun (WGS) entry which is preliminary data.</text>
</comment>
<evidence type="ECO:0000313" key="4">
    <source>
        <dbReference type="Proteomes" id="UP000293142"/>
    </source>
</evidence>
<dbReference type="SUPFAM" id="SSF55729">
    <property type="entry name" value="Acyl-CoA N-acyltransferases (Nat)"/>
    <property type="match status" value="1"/>
</dbReference>
<dbReference type="InterPro" id="IPR000182">
    <property type="entry name" value="GNAT_dom"/>
</dbReference>
<dbReference type="InterPro" id="IPR050769">
    <property type="entry name" value="NAT_camello-type"/>
</dbReference>
<reference evidence="3 4" key="1">
    <citation type="submission" date="2019-02" db="EMBL/GenBank/DDBJ databases">
        <title>Paenibacillus sp. nov., isolated from surface-sterilized tissue of Thalictrum simplex L.</title>
        <authorList>
            <person name="Tuo L."/>
        </authorList>
    </citation>
    <scope>NUCLEOTIDE SEQUENCE [LARGE SCALE GENOMIC DNA]</scope>
    <source>
        <strain evidence="3 4">N2SHLJ1</strain>
    </source>
</reference>
<name>A0A4Q9DPE1_9BACL</name>
<dbReference type="AlphaFoldDB" id="A0A4Q9DPE1"/>
<evidence type="ECO:0000259" key="2">
    <source>
        <dbReference type="PROSITE" id="PS51186"/>
    </source>
</evidence>
<dbReference type="CDD" id="cd04301">
    <property type="entry name" value="NAT_SF"/>
    <property type="match status" value="1"/>
</dbReference>
<evidence type="ECO:0000313" key="3">
    <source>
        <dbReference type="EMBL" id="TBL76001.1"/>
    </source>
</evidence>
<dbReference type="Pfam" id="PF00583">
    <property type="entry name" value="Acetyltransf_1"/>
    <property type="match status" value="1"/>
</dbReference>
<evidence type="ECO:0000256" key="1">
    <source>
        <dbReference type="ARBA" id="ARBA00022679"/>
    </source>
</evidence>
<dbReference type="PROSITE" id="PS51186">
    <property type="entry name" value="GNAT"/>
    <property type="match status" value="1"/>
</dbReference>
<dbReference type="InterPro" id="IPR016181">
    <property type="entry name" value="Acyl_CoA_acyltransferase"/>
</dbReference>
<dbReference type="PANTHER" id="PTHR13947">
    <property type="entry name" value="GNAT FAMILY N-ACETYLTRANSFERASE"/>
    <property type="match status" value="1"/>
</dbReference>
<dbReference type="RefSeq" id="WP_131015347.1">
    <property type="nucleotide sequence ID" value="NZ_SIRE01000015.1"/>
</dbReference>
<protein>
    <submittedName>
        <fullName evidence="3">GNAT family N-acetyltransferase</fullName>
    </submittedName>
</protein>
<feature type="domain" description="N-acetyltransferase" evidence="2">
    <location>
        <begin position="2"/>
        <end position="145"/>
    </location>
</feature>
<dbReference type="OrthoDB" id="9797826at2"/>
<dbReference type="Gene3D" id="3.40.630.30">
    <property type="match status" value="1"/>
</dbReference>
<gene>
    <name evidence="3" type="ORF">EYB31_20810</name>
</gene>